<dbReference type="Proteomes" id="UP000095286">
    <property type="component" value="Unplaced"/>
</dbReference>
<sequence>MSSLTSSSSFPVNPVPSAATDMVNETHRQAISPPPNTSANTYYQPDEKIYNSKECILTSSKPIAYAIPSSDLEKANQIVRIHHHVISCKHQEDADAATGKKTISTNKFFPIRRAQSFKTLSYEEKVNPLVRIPSRRAPNVMSMEQLSERIPFIVNSTPNIHIAFSKESPVSIIEETSESSFVRRKYLINKNISVVEDNVFGQVLRLVANKDLLTYMKCEDEASLEMRQRMLEFLIVIEKKHSDIFIDPNLKRSEKYNGIIYKGRIPNMEEVRAVESNKYALKIINQRLNLFGDQPSSSTATPSTGGSMVDWERLNEVLIPTYEYSIPSVEYCLDFLRTVIIYRKFIHRDICIKKMSRDMNKEERFVYDVALTTENNFNRDSARLEKEIMVMIDIYNEFKDVPDTRVRHSFCPGLDREVYRRIDLECQQQEIQRIQAERLEREQRNFQNTVASATLFNMLNTGGETVQEMLEDLLPPEIKNRDITPLCGPYRNDRFNSAYHMKTIAERLMDDAEITPDMIISNFQTYNRPQILNDDVQIEYYEMVLCPKGLLGIHKCKLIDEETNLPTWCGRRFRFKMYYNRLSMAELFDKNKHIYSCFFDALVACVISIAALVLVKREIFTDHDDGKEEEGSDGNMIEMQPFARTRSDQHNVNLGINKKCKSTHFANILKIYWIRFQHDIFAFFFITIFFFGLHRTAIFNTEKVFIERLFCILGIVFGFCNHYFYPSLRMKNPWGIFRDPLLKSKEYDVFESQNQTPVAYYETIHIWMLYFERNIIYPCLIISLCSNYAWEHPLYPPIVTAFAAFKLCRTAYSQPNTLYCPLFYTYICINFDLKAYPAAAQCRLLVFFILTILWIKLKEFILKASFIFTYNAPWQITWGSAFHAFVQPLSVAHSGLTMILVAFSSIISAPLNPFLGSALILISYPRPVKFWEKNYSSENKEDRRPVADLAKSPVTNESNLNGVFYEHLSRQLQTYLAGDVLMGRWGTKVEQGDFFVLASLNLNCLVHIIEKGNGFITFQVRGLEFHGTYCQQREVEAISDDPNINDACYCWNANCFPACLNFRAACNVRWSAWQVAAAKYVIDGYSVTDNSVIGILNSVEYRRIFITLIVKCFIFYTFNSGKLAEWMQDSKIKEDLELKSDPKFIENDSNHFSASFDQDYDKRKIGVTRAIFTAMYKKWIRYVKKQTEEVFYSKDLKVIADHSTLITLCFSISIAGRRILAATSYSNISNITESLLYGIHSLLKEDVQVDNKNDAWVLHDKDFVEQVFSPSVRLALKLLQDYFKELDDFDNISVLYERILSYKDRIFISHEHDPKWRSAIMSNVPSLLTIRQVYEDGQNDYKLIMLNKMFLNMRVIKINRECVRAFWAGQQQELIFMKNRNPERGSIQNAKQVLRNMINSSADQPVGYPIYVSPLTTSYIESHNQFKGIIDKSFTINTIFTFFRNLFESITSKILNSSSRNVNNSNTNVNSARYQGNEVNISLNTTTRRSSIKHDIEAGEHVISARAEQNSSQSSAKSTIRNNSFANENVVLRVLPGDESNSANKVYHCIETNPSATHSKSIIVETLQDHQIPHAKKKQSSCSSTGTDEISKEIHNEMVGKYAMIKDQNFIFKTLNEKIKALNRYLVTWPEEEWRLKGGTTGWEYFPKNRAYGQIVHVWVPFHLEPLYRSHAGTIYLIKIVDEQPSDDPLNSRKLSISLNISEKVMYVPINAEGAQIITNIEEYKKIVEEEAKQLPTEDEPTISIIESTTPSLVSVKYVKEKPSIVLRSSNESGFPKISAVTSLTPLSENSDVTINMPQEEKDEEGKS</sequence>
<dbReference type="WBParaSite" id="RSKR_0000824000.1">
    <property type="protein sequence ID" value="RSKR_0000824000.1"/>
    <property type="gene ID" value="RSKR_0000824000"/>
</dbReference>
<protein>
    <submittedName>
        <fullName evidence="2">Pecanex-like protein</fullName>
    </submittedName>
</protein>
<accession>A0AC35U6K7</accession>
<organism evidence="1 2">
    <name type="scientific">Rhabditophanes sp. KR3021</name>
    <dbReference type="NCBI Taxonomy" id="114890"/>
    <lineage>
        <taxon>Eukaryota</taxon>
        <taxon>Metazoa</taxon>
        <taxon>Ecdysozoa</taxon>
        <taxon>Nematoda</taxon>
        <taxon>Chromadorea</taxon>
        <taxon>Rhabditida</taxon>
        <taxon>Tylenchina</taxon>
        <taxon>Panagrolaimomorpha</taxon>
        <taxon>Strongyloidoidea</taxon>
        <taxon>Alloionematidae</taxon>
        <taxon>Rhabditophanes</taxon>
    </lineage>
</organism>
<evidence type="ECO:0000313" key="1">
    <source>
        <dbReference type="Proteomes" id="UP000095286"/>
    </source>
</evidence>
<reference evidence="2" key="1">
    <citation type="submission" date="2016-11" db="UniProtKB">
        <authorList>
            <consortium name="WormBaseParasite"/>
        </authorList>
    </citation>
    <scope>IDENTIFICATION</scope>
    <source>
        <strain evidence="2">KR3021</strain>
    </source>
</reference>
<name>A0AC35U6K7_9BILA</name>
<evidence type="ECO:0000313" key="2">
    <source>
        <dbReference type="WBParaSite" id="RSKR_0000824000.1"/>
    </source>
</evidence>
<proteinExistence type="predicted"/>